<accession>A0A3S0QQA7</accession>
<organism evidence="1 2">
    <name type="scientific">Lysinibacillus antri</name>
    <dbReference type="NCBI Taxonomy" id="2498145"/>
    <lineage>
        <taxon>Bacteria</taxon>
        <taxon>Bacillati</taxon>
        <taxon>Bacillota</taxon>
        <taxon>Bacilli</taxon>
        <taxon>Bacillales</taxon>
        <taxon>Bacillaceae</taxon>
        <taxon>Lysinibacillus</taxon>
    </lineage>
</organism>
<protein>
    <submittedName>
        <fullName evidence="1">Competence protein ComFB</fullName>
    </submittedName>
</protein>
<dbReference type="AlphaFoldDB" id="A0A3S0QQA7"/>
<evidence type="ECO:0000313" key="1">
    <source>
        <dbReference type="EMBL" id="RUL53640.1"/>
    </source>
</evidence>
<dbReference type="RefSeq" id="WP_126658779.1">
    <property type="nucleotide sequence ID" value="NZ_RYYR01000009.1"/>
</dbReference>
<dbReference type="Proteomes" id="UP000287910">
    <property type="component" value="Unassembled WGS sequence"/>
</dbReference>
<keyword evidence="2" id="KW-1185">Reference proteome</keyword>
<dbReference type="InterPro" id="IPR019657">
    <property type="entry name" value="ComFB"/>
</dbReference>
<name>A0A3S0QQA7_9BACI</name>
<sequence length="93" mass="10646">MTEPILVNVTEEIVSGLVRFLLHGTDYQTFCHCNYCETEITADVLNKLPTYYVANNEARNEAFKQLKSPENIEKINREIILSIYAVGKNKNHA</sequence>
<comment type="caution">
    <text evidence="1">The sequence shown here is derived from an EMBL/GenBank/DDBJ whole genome shotgun (WGS) entry which is preliminary data.</text>
</comment>
<reference evidence="1 2" key="1">
    <citation type="submission" date="2018-12" db="EMBL/GenBank/DDBJ databases">
        <title>Lysinibacillus antri sp. nov., isolated from a cave soil.</title>
        <authorList>
            <person name="Narsing Rao M.P."/>
            <person name="Zhang H."/>
            <person name="Dong Z.-Y."/>
            <person name="Niu X.-K."/>
            <person name="Zhang K."/>
            <person name="Fang B.-Z."/>
            <person name="Kang Y.-Q."/>
            <person name="Xiao M."/>
            <person name="Li W.-J."/>
        </authorList>
    </citation>
    <scope>NUCLEOTIDE SEQUENCE [LARGE SCALE GENOMIC DNA]</scope>
    <source>
        <strain evidence="1 2">SYSU K30002</strain>
    </source>
</reference>
<dbReference type="Pfam" id="PF10719">
    <property type="entry name" value="ComFB"/>
    <property type="match status" value="1"/>
</dbReference>
<gene>
    <name evidence="1" type="ORF">EK386_08730</name>
</gene>
<dbReference type="EMBL" id="RYYR01000009">
    <property type="protein sequence ID" value="RUL53640.1"/>
    <property type="molecule type" value="Genomic_DNA"/>
</dbReference>
<evidence type="ECO:0000313" key="2">
    <source>
        <dbReference type="Proteomes" id="UP000287910"/>
    </source>
</evidence>
<proteinExistence type="predicted"/>